<keyword evidence="3" id="KW-1185">Reference proteome</keyword>
<sequence length="254" mass="28477">MATSNSASSKYYRSPGSLPDETTQNTSSAKYYRSSKPATSLSLSEIFQPIPPDLSQEDRSKWIENMWKEAREARIDVEEFSRQLRLQRMTKANGRTRDEDQELQHQLQNVDADSNSTERPMHSSCSSDPEPPQAHLPPRVSSDASISDEALTQVLVQFFHDWNSNHSGDWSYTVTDSQPTASPTVPSDMSLASSLQRVQSQYQSQTTPASGTFSYPGLTRDPPAMPSPAPFAYRSPEELAELQRVKIIPGSRYR</sequence>
<feature type="compositionally biased region" description="Polar residues" evidence="1">
    <location>
        <begin position="202"/>
        <end position="213"/>
    </location>
</feature>
<accession>A0ABR1K600</accession>
<evidence type="ECO:0000313" key="2">
    <source>
        <dbReference type="EMBL" id="KAK7472039.1"/>
    </source>
</evidence>
<feature type="compositionally biased region" description="Polar residues" evidence="1">
    <location>
        <begin position="104"/>
        <end position="127"/>
    </location>
</feature>
<feature type="region of interest" description="Disordered" evidence="1">
    <location>
        <begin position="91"/>
        <end position="144"/>
    </location>
</feature>
<evidence type="ECO:0000313" key="3">
    <source>
        <dbReference type="Proteomes" id="UP001498398"/>
    </source>
</evidence>
<dbReference type="Proteomes" id="UP001498398">
    <property type="component" value="Unassembled WGS sequence"/>
</dbReference>
<organism evidence="2 3">
    <name type="scientific">Marasmiellus scandens</name>
    <dbReference type="NCBI Taxonomy" id="2682957"/>
    <lineage>
        <taxon>Eukaryota</taxon>
        <taxon>Fungi</taxon>
        <taxon>Dikarya</taxon>
        <taxon>Basidiomycota</taxon>
        <taxon>Agaricomycotina</taxon>
        <taxon>Agaricomycetes</taxon>
        <taxon>Agaricomycetidae</taxon>
        <taxon>Agaricales</taxon>
        <taxon>Marasmiineae</taxon>
        <taxon>Omphalotaceae</taxon>
        <taxon>Marasmiellus</taxon>
    </lineage>
</organism>
<feature type="region of interest" description="Disordered" evidence="1">
    <location>
        <begin position="1"/>
        <end position="59"/>
    </location>
</feature>
<feature type="region of interest" description="Disordered" evidence="1">
    <location>
        <begin position="202"/>
        <end position="232"/>
    </location>
</feature>
<feature type="compositionally biased region" description="Polar residues" evidence="1">
    <location>
        <begin position="36"/>
        <end position="45"/>
    </location>
</feature>
<reference evidence="2 3" key="1">
    <citation type="submission" date="2024-01" db="EMBL/GenBank/DDBJ databases">
        <title>A draft genome for the cacao thread blight pathogen Marasmiellus scandens.</title>
        <authorList>
            <person name="Baruah I.K."/>
            <person name="Leung J."/>
            <person name="Bukari Y."/>
            <person name="Amoako-Attah I."/>
            <person name="Meinhardt L.W."/>
            <person name="Bailey B.A."/>
            <person name="Cohen S.P."/>
        </authorList>
    </citation>
    <scope>NUCLEOTIDE SEQUENCE [LARGE SCALE GENOMIC DNA]</scope>
    <source>
        <strain evidence="2 3">GH-19</strain>
    </source>
</reference>
<evidence type="ECO:0000256" key="1">
    <source>
        <dbReference type="SAM" id="MobiDB-lite"/>
    </source>
</evidence>
<name>A0ABR1K600_9AGAR</name>
<protein>
    <submittedName>
        <fullName evidence="2">Uncharacterized protein</fullName>
    </submittedName>
</protein>
<comment type="caution">
    <text evidence="2">The sequence shown here is derived from an EMBL/GenBank/DDBJ whole genome shotgun (WGS) entry which is preliminary data.</text>
</comment>
<dbReference type="EMBL" id="JBANRG010000001">
    <property type="protein sequence ID" value="KAK7472039.1"/>
    <property type="molecule type" value="Genomic_DNA"/>
</dbReference>
<proteinExistence type="predicted"/>
<feature type="compositionally biased region" description="Polar residues" evidence="1">
    <location>
        <begin position="1"/>
        <end position="11"/>
    </location>
</feature>
<feature type="compositionally biased region" description="Polar residues" evidence="1">
    <location>
        <begin position="20"/>
        <end position="29"/>
    </location>
</feature>
<gene>
    <name evidence="2" type="ORF">VKT23_000150</name>
</gene>